<evidence type="ECO:0000256" key="1">
    <source>
        <dbReference type="SAM" id="MobiDB-lite"/>
    </source>
</evidence>
<proteinExistence type="predicted"/>
<name>A0A2T4GE57_FUSCU</name>
<dbReference type="EMBL" id="PVEM01000028">
    <property type="protein sequence ID" value="PTD01853.1"/>
    <property type="molecule type" value="Genomic_DNA"/>
</dbReference>
<evidence type="ECO:0000259" key="2">
    <source>
        <dbReference type="Pfam" id="PF13867"/>
    </source>
</evidence>
<evidence type="ECO:0000313" key="3">
    <source>
        <dbReference type="EMBL" id="PTD01853.1"/>
    </source>
</evidence>
<dbReference type="Pfam" id="PF13867">
    <property type="entry name" value="SAP30_Sin3_bdg"/>
    <property type="match status" value="1"/>
</dbReference>
<sequence length="210" mass="23738">MPPAKSSRNHDDSKSDAPNSKEKGGNGHSSTKMRRNASQQNHSHLREVQNAAAVLPPPPAEPVPLALVNPLFPTMIFDRSSGLPSSRLHSVTFILTRSLLQLPWTLFERNVLHAYRREHRLNTPTSFSSPYCQWILSQPNSVGLHSPTMVRRRQARRQSKDQLALSVRKHFNGMGVQESDVIVDFIYKIRHDPNRISKPYAGGKNTTFMK</sequence>
<keyword evidence="4" id="KW-1185">Reference proteome</keyword>
<feature type="domain" description="Histone deacetylase complex subunit SAP30 Sin3 binding" evidence="2">
    <location>
        <begin position="158"/>
        <end position="190"/>
    </location>
</feature>
<comment type="caution">
    <text evidence="3">The sequence shown here is derived from an EMBL/GenBank/DDBJ whole genome shotgun (WGS) entry which is preliminary data.</text>
</comment>
<dbReference type="OMA" id="HEYRYAY"/>
<gene>
    <name evidence="3" type="ORF">FCULG_00009965</name>
</gene>
<protein>
    <recommendedName>
        <fullName evidence="2">Histone deacetylase complex subunit SAP30 Sin3 binding domain-containing protein</fullName>
    </recommendedName>
</protein>
<dbReference type="AlphaFoldDB" id="A0A2T4GE57"/>
<dbReference type="OrthoDB" id="510958at2759"/>
<reference evidence="3 4" key="1">
    <citation type="submission" date="2018-02" db="EMBL/GenBank/DDBJ databases">
        <title>Fusarium culmorum secondary metabolites in fungal-bacterial-plant interactions.</title>
        <authorList>
            <person name="Schmidt R."/>
        </authorList>
    </citation>
    <scope>NUCLEOTIDE SEQUENCE [LARGE SCALE GENOMIC DNA]</scope>
    <source>
        <strain evidence="3 4">PV</strain>
    </source>
</reference>
<feature type="compositionally biased region" description="Basic and acidic residues" evidence="1">
    <location>
        <begin position="8"/>
        <end position="25"/>
    </location>
</feature>
<evidence type="ECO:0000313" key="4">
    <source>
        <dbReference type="Proteomes" id="UP000241587"/>
    </source>
</evidence>
<feature type="region of interest" description="Disordered" evidence="1">
    <location>
        <begin position="1"/>
        <end position="45"/>
    </location>
</feature>
<dbReference type="InterPro" id="IPR038291">
    <property type="entry name" value="SAP30_C_sf"/>
</dbReference>
<accession>A0A2T4GE57</accession>
<dbReference type="InterPro" id="IPR025718">
    <property type="entry name" value="SAP30_Sin3-bd"/>
</dbReference>
<dbReference type="Gene3D" id="6.10.160.20">
    <property type="match status" value="1"/>
</dbReference>
<organism evidence="3 4">
    <name type="scientific">Fusarium culmorum</name>
    <dbReference type="NCBI Taxonomy" id="5516"/>
    <lineage>
        <taxon>Eukaryota</taxon>
        <taxon>Fungi</taxon>
        <taxon>Dikarya</taxon>
        <taxon>Ascomycota</taxon>
        <taxon>Pezizomycotina</taxon>
        <taxon>Sordariomycetes</taxon>
        <taxon>Hypocreomycetidae</taxon>
        <taxon>Hypocreales</taxon>
        <taxon>Nectriaceae</taxon>
        <taxon>Fusarium</taxon>
    </lineage>
</organism>
<dbReference type="Proteomes" id="UP000241587">
    <property type="component" value="Unassembled WGS sequence"/>
</dbReference>